<evidence type="ECO:0000256" key="1">
    <source>
        <dbReference type="SAM" id="MobiDB-lite"/>
    </source>
</evidence>
<gene>
    <name evidence="2" type="ORF">GCM10009765_80130</name>
</gene>
<dbReference type="Proteomes" id="UP001500618">
    <property type="component" value="Unassembled WGS sequence"/>
</dbReference>
<reference evidence="2 3" key="1">
    <citation type="journal article" date="2019" name="Int. J. Syst. Evol. Microbiol.">
        <title>The Global Catalogue of Microorganisms (GCM) 10K type strain sequencing project: providing services to taxonomists for standard genome sequencing and annotation.</title>
        <authorList>
            <consortium name="The Broad Institute Genomics Platform"/>
            <consortium name="The Broad Institute Genome Sequencing Center for Infectious Disease"/>
            <person name="Wu L."/>
            <person name="Ma J."/>
        </authorList>
    </citation>
    <scope>NUCLEOTIDE SEQUENCE [LARGE SCALE GENOMIC DNA]</scope>
    <source>
        <strain evidence="2 3">JCM 14718</strain>
    </source>
</reference>
<sequence length="70" mass="7654">MEGFGATSAKTAWEEHFLTADFVGDIPQYVTPKASSWFDATAVNQRDRRKIARSNADGLIGSHSDRAISP</sequence>
<feature type="region of interest" description="Disordered" evidence="1">
    <location>
        <begin position="51"/>
        <end position="70"/>
    </location>
</feature>
<dbReference type="EMBL" id="BAAANY010000043">
    <property type="protein sequence ID" value="GAA1719754.1"/>
    <property type="molecule type" value="Genomic_DNA"/>
</dbReference>
<dbReference type="RefSeq" id="WP_163570945.1">
    <property type="nucleotide sequence ID" value="NZ_BAAANY010000043.1"/>
</dbReference>
<name>A0ABN2J7W1_9ACTN</name>
<evidence type="ECO:0000313" key="3">
    <source>
        <dbReference type="Proteomes" id="UP001500618"/>
    </source>
</evidence>
<proteinExistence type="predicted"/>
<keyword evidence="3" id="KW-1185">Reference proteome</keyword>
<evidence type="ECO:0000313" key="2">
    <source>
        <dbReference type="EMBL" id="GAA1719754.1"/>
    </source>
</evidence>
<protein>
    <submittedName>
        <fullName evidence="2">Uncharacterized protein</fullName>
    </submittedName>
</protein>
<accession>A0ABN2J7W1</accession>
<organism evidence="2 3">
    <name type="scientific">Fodinicola feengrottensis</name>
    <dbReference type="NCBI Taxonomy" id="435914"/>
    <lineage>
        <taxon>Bacteria</taxon>
        <taxon>Bacillati</taxon>
        <taxon>Actinomycetota</taxon>
        <taxon>Actinomycetes</taxon>
        <taxon>Mycobacteriales</taxon>
        <taxon>Fodinicola</taxon>
    </lineage>
</organism>
<comment type="caution">
    <text evidence="2">The sequence shown here is derived from an EMBL/GenBank/DDBJ whole genome shotgun (WGS) entry which is preliminary data.</text>
</comment>